<dbReference type="PRINTS" id="PR00702">
    <property type="entry name" value="ACRIFLAVINRP"/>
</dbReference>
<keyword evidence="6 8" id="KW-1133">Transmembrane helix</keyword>
<feature type="transmembrane region" description="Helical" evidence="8">
    <location>
        <begin position="895"/>
        <end position="921"/>
    </location>
</feature>
<gene>
    <name evidence="9" type="ORF">EXY23_22500</name>
</gene>
<dbReference type="Gene3D" id="1.20.1640.10">
    <property type="entry name" value="Multidrug efflux transporter AcrB transmembrane domain"/>
    <property type="match status" value="2"/>
</dbReference>
<evidence type="ECO:0000256" key="5">
    <source>
        <dbReference type="ARBA" id="ARBA00022692"/>
    </source>
</evidence>
<comment type="caution">
    <text evidence="9">The sequence shown here is derived from an EMBL/GenBank/DDBJ whole genome shotgun (WGS) entry which is preliminary data.</text>
</comment>
<evidence type="ECO:0000256" key="1">
    <source>
        <dbReference type="ARBA" id="ARBA00004429"/>
    </source>
</evidence>
<evidence type="ECO:0000313" key="10">
    <source>
        <dbReference type="Proteomes" id="UP000295023"/>
    </source>
</evidence>
<evidence type="ECO:0000256" key="2">
    <source>
        <dbReference type="ARBA" id="ARBA00022448"/>
    </source>
</evidence>
<feature type="transmembrane region" description="Helical" evidence="8">
    <location>
        <begin position="333"/>
        <end position="352"/>
    </location>
</feature>
<feature type="transmembrane region" description="Helical" evidence="8">
    <location>
        <begin position="359"/>
        <end position="380"/>
    </location>
</feature>
<dbReference type="SUPFAM" id="SSF82866">
    <property type="entry name" value="Multidrug efflux transporter AcrB transmembrane domain"/>
    <property type="match status" value="2"/>
</dbReference>
<dbReference type="RefSeq" id="WP_132295107.1">
    <property type="nucleotide sequence ID" value="NZ_SKBM01000030.1"/>
</dbReference>
<name>A0A4R4D4I5_9PROT</name>
<dbReference type="Pfam" id="PF00873">
    <property type="entry name" value="ACR_tran"/>
    <property type="match status" value="1"/>
</dbReference>
<accession>A0A4R4D4I5</accession>
<dbReference type="OrthoDB" id="9806532at2"/>
<comment type="subcellular location">
    <subcellularLocation>
        <location evidence="1">Cell inner membrane</location>
        <topology evidence="1">Multi-pass membrane protein</topology>
    </subcellularLocation>
</comment>
<keyword evidence="7 8" id="KW-0472">Membrane</keyword>
<keyword evidence="3" id="KW-1003">Cell membrane</keyword>
<dbReference type="FunFam" id="1.20.1640.10:FF:000001">
    <property type="entry name" value="Efflux pump membrane transporter"/>
    <property type="match status" value="1"/>
</dbReference>
<keyword evidence="2" id="KW-0813">Transport</keyword>
<feature type="transmembrane region" description="Helical" evidence="8">
    <location>
        <begin position="528"/>
        <end position="546"/>
    </location>
</feature>
<dbReference type="PANTHER" id="PTHR32063:SF78">
    <property type="entry name" value="ACRB_ACRD_ACRF FAMILY PROTEIN"/>
    <property type="match status" value="1"/>
</dbReference>
<evidence type="ECO:0000256" key="7">
    <source>
        <dbReference type="ARBA" id="ARBA00023136"/>
    </source>
</evidence>
<evidence type="ECO:0000313" key="9">
    <source>
        <dbReference type="EMBL" id="TCZ54976.1"/>
    </source>
</evidence>
<feature type="transmembrane region" description="Helical" evidence="8">
    <location>
        <begin position="462"/>
        <end position="485"/>
    </location>
</feature>
<dbReference type="InterPro" id="IPR027463">
    <property type="entry name" value="AcrB_DN_DC_subdom"/>
</dbReference>
<dbReference type="Gene3D" id="3.30.70.1430">
    <property type="entry name" value="Multidrug efflux transporter AcrB pore domain"/>
    <property type="match status" value="2"/>
</dbReference>
<organism evidence="9 10">
    <name type="scientific">Roseicella aquatilis</name>
    <dbReference type="NCBI Taxonomy" id="2527868"/>
    <lineage>
        <taxon>Bacteria</taxon>
        <taxon>Pseudomonadati</taxon>
        <taxon>Pseudomonadota</taxon>
        <taxon>Alphaproteobacteria</taxon>
        <taxon>Acetobacterales</taxon>
        <taxon>Roseomonadaceae</taxon>
        <taxon>Roseicella</taxon>
    </lineage>
</organism>
<keyword evidence="10" id="KW-1185">Reference proteome</keyword>
<feature type="transmembrane region" description="Helical" evidence="8">
    <location>
        <begin position="986"/>
        <end position="1011"/>
    </location>
</feature>
<dbReference type="Gene3D" id="3.30.70.1320">
    <property type="entry name" value="Multidrug efflux transporter AcrB pore domain like"/>
    <property type="match status" value="1"/>
</dbReference>
<dbReference type="Proteomes" id="UP000295023">
    <property type="component" value="Unassembled WGS sequence"/>
</dbReference>
<evidence type="ECO:0000256" key="3">
    <source>
        <dbReference type="ARBA" id="ARBA00022475"/>
    </source>
</evidence>
<keyword evidence="5 8" id="KW-0812">Transmembrane</keyword>
<dbReference type="GO" id="GO:0042910">
    <property type="term" value="F:xenobiotic transmembrane transporter activity"/>
    <property type="evidence" value="ECO:0007669"/>
    <property type="project" value="TreeGrafter"/>
</dbReference>
<keyword evidence="4" id="KW-0997">Cell inner membrane</keyword>
<proteinExistence type="predicted"/>
<feature type="transmembrane region" description="Helical" evidence="8">
    <location>
        <begin position="957"/>
        <end position="974"/>
    </location>
</feature>
<dbReference type="SUPFAM" id="SSF82714">
    <property type="entry name" value="Multidrug efflux transporter AcrB TolC docking domain, DN and DC subdomains"/>
    <property type="match status" value="2"/>
</dbReference>
<protein>
    <submittedName>
        <fullName evidence="9">Acriflavine resistance protein B</fullName>
    </submittedName>
</protein>
<dbReference type="AlphaFoldDB" id="A0A4R4D4I5"/>
<sequence>MLVSAPFILRPVATGLLAIGVALAGILAYAFLPVAPLPRTDIPTIAVGGGLPGADPETIAASVVAPLERRLGAIAGVTEMTSWSALGAFYMVIQFDLARAVDDAARDVQAAISAAGTDLPPLPNPPYFHKFNPADAPVLVLSMTSDTLTPGAVYDAADSVVAPRLARVPGVGRVQIQGSEQPAIRVAVDPAAAKAAGVGMEAIRQAITENNPAQAAGLLDGGGQFAAIAVNDRLTEPEDYARLVVRRQNGAVVRLSAIGRVGVDARDRRQAGSVDGRPAVTLTIHRQAGANVIEVVDGVRDALPQINRWLPGGVTLTTIRDRSETIRASVHDVQRTLLISIALVILVVALFLRRTSAVLATSVAVPLSLLGTLAAMWLAGFSLDNLSLMALTISVGFVVDDAIVMVENIARLRERGMAPLPAALEGARQIGFTVVSITVSLVAVFIPLLLMDGVIGRLFREFSLVLAIAVAISGLVSLTVTPMLAARLGRRAPPPPGRLSRAIERGMLALTGAYMHSLGVALRWRRAMLLLTLGLVGATVWLYLVVPKSFFPGQDTGFIVGTTKAPPETSFQAMLHWQERVVSVLRQDPAVAHVSSVVGVGNGNGLVSSGRVLLSLKPRAERRGSSAQDVVDRLREPLGRLPGIEASLWAVPEIHIGGRSNSGAIQFVLLSPDVEGLRGWAEVLVRKLRSLPGIHDVSSDQQAPGLVTRLAVDREAASRLGISMQAVAQALNSAFAQRQVSVIHRPRNQYRVVLEIDPALQQDPEQVDDIWLTGAGGTQVPLSTLVRVEREAAQLYVTHQGQFPAATITFNTAQGISLGEATALVERAAAEAGLPDTMRTEFAGSARAFQSFTRSQPVLILAALLTIYVVLGVLYEHVLHPVTILSTLPTAGIGALLALQLCGLDFSVIGLVGVILLMGIVKKNAIMMVDFALEHERAQGLGPEIAILEACRERFRPILMTTLAAVFGAVPLVLESGAGSELRRPLGVAVIGGLLLSQVITLYTTPVIYLGMDRLQHGARRLIGRPQPVAAE</sequence>
<dbReference type="Gene3D" id="3.30.2090.10">
    <property type="entry name" value="Multidrug efflux transporter AcrB TolC docking domain, DN and DC subdomains"/>
    <property type="match status" value="2"/>
</dbReference>
<feature type="transmembrane region" description="Helical" evidence="8">
    <location>
        <begin position="12"/>
        <end position="32"/>
    </location>
</feature>
<dbReference type="EMBL" id="SKBM01000030">
    <property type="protein sequence ID" value="TCZ54976.1"/>
    <property type="molecule type" value="Genomic_DNA"/>
</dbReference>
<evidence type="ECO:0000256" key="4">
    <source>
        <dbReference type="ARBA" id="ARBA00022519"/>
    </source>
</evidence>
<evidence type="ECO:0000256" key="8">
    <source>
        <dbReference type="SAM" id="Phobius"/>
    </source>
</evidence>
<reference evidence="9 10" key="1">
    <citation type="submission" date="2019-03" db="EMBL/GenBank/DDBJ databases">
        <title>Paracraurococcus aquatilis NE82 genome sequence.</title>
        <authorList>
            <person name="Zhao Y."/>
            <person name="Du Z."/>
        </authorList>
    </citation>
    <scope>NUCLEOTIDE SEQUENCE [LARGE SCALE GENOMIC DNA]</scope>
    <source>
        <strain evidence="9 10">NE82</strain>
    </source>
</reference>
<feature type="transmembrane region" description="Helical" evidence="8">
    <location>
        <begin position="857"/>
        <end position="875"/>
    </location>
</feature>
<evidence type="ECO:0000256" key="6">
    <source>
        <dbReference type="ARBA" id="ARBA00022989"/>
    </source>
</evidence>
<dbReference type="GO" id="GO:0005886">
    <property type="term" value="C:plasma membrane"/>
    <property type="evidence" value="ECO:0007669"/>
    <property type="project" value="UniProtKB-SubCell"/>
</dbReference>
<dbReference type="Gene3D" id="3.30.70.1440">
    <property type="entry name" value="Multidrug efflux transporter AcrB pore domain"/>
    <property type="match status" value="1"/>
</dbReference>
<dbReference type="PANTHER" id="PTHR32063">
    <property type="match status" value="1"/>
</dbReference>
<dbReference type="InterPro" id="IPR001036">
    <property type="entry name" value="Acrflvin-R"/>
</dbReference>
<feature type="transmembrane region" description="Helical" evidence="8">
    <location>
        <begin position="430"/>
        <end position="450"/>
    </location>
</feature>
<dbReference type="SUPFAM" id="SSF82693">
    <property type="entry name" value="Multidrug efflux transporter AcrB pore domain, PN1, PN2, PC1 and PC2 subdomains"/>
    <property type="match status" value="4"/>
</dbReference>